<feature type="compositionally biased region" description="Polar residues" evidence="1">
    <location>
        <begin position="1"/>
        <end position="19"/>
    </location>
</feature>
<organism evidence="2 3">
    <name type="scientific">Colletotrichum godetiae</name>
    <dbReference type="NCBI Taxonomy" id="1209918"/>
    <lineage>
        <taxon>Eukaryota</taxon>
        <taxon>Fungi</taxon>
        <taxon>Dikarya</taxon>
        <taxon>Ascomycota</taxon>
        <taxon>Pezizomycotina</taxon>
        <taxon>Sordariomycetes</taxon>
        <taxon>Hypocreomycetidae</taxon>
        <taxon>Glomerellales</taxon>
        <taxon>Glomerellaceae</taxon>
        <taxon>Colletotrichum</taxon>
        <taxon>Colletotrichum acutatum species complex</taxon>
    </lineage>
</organism>
<feature type="compositionally biased region" description="Polar residues" evidence="1">
    <location>
        <begin position="96"/>
        <end position="106"/>
    </location>
</feature>
<reference evidence="2" key="1">
    <citation type="submission" date="2021-06" db="EMBL/GenBank/DDBJ databases">
        <title>Comparative genomics, transcriptomics and evolutionary studies reveal genomic signatures of adaptation to plant cell wall in hemibiotrophic fungi.</title>
        <authorList>
            <consortium name="DOE Joint Genome Institute"/>
            <person name="Baroncelli R."/>
            <person name="Diaz J.F."/>
            <person name="Benocci T."/>
            <person name="Peng M."/>
            <person name="Battaglia E."/>
            <person name="Haridas S."/>
            <person name="Andreopoulos W."/>
            <person name="Labutti K."/>
            <person name="Pangilinan J."/>
            <person name="Floch G.L."/>
            <person name="Makela M.R."/>
            <person name="Henrissat B."/>
            <person name="Grigoriev I.V."/>
            <person name="Crouch J.A."/>
            <person name="De Vries R.P."/>
            <person name="Sukno S.A."/>
            <person name="Thon M.R."/>
        </authorList>
    </citation>
    <scope>NUCLEOTIDE SEQUENCE</scope>
    <source>
        <strain evidence="2">CBS 193.32</strain>
    </source>
</reference>
<proteinExistence type="predicted"/>
<protein>
    <submittedName>
        <fullName evidence="2">Uncharacterized protein</fullName>
    </submittedName>
</protein>
<feature type="region of interest" description="Disordered" evidence="1">
    <location>
        <begin position="73"/>
        <end position="106"/>
    </location>
</feature>
<sequence length="156" mass="16884">MDNRLGAQSVSDKQPSASKSDTHLPRNGTWQSGTSGTSGTSSRRNGYSSPVSFSGTEATILGSFESFAPLAARSQLSEKVPIRPSSPATLVPGESAEQQDGQVTGTNETEKLISPSQEDFEMDPGHAFWSWSVKNENWYHVDKHTGSVLWAPRELD</sequence>
<evidence type="ECO:0000313" key="2">
    <source>
        <dbReference type="EMBL" id="KAK1689154.1"/>
    </source>
</evidence>
<dbReference type="EMBL" id="JAHMHR010000009">
    <property type="protein sequence ID" value="KAK1689154.1"/>
    <property type="molecule type" value="Genomic_DNA"/>
</dbReference>
<feature type="region of interest" description="Disordered" evidence="1">
    <location>
        <begin position="1"/>
        <end position="52"/>
    </location>
</feature>
<dbReference type="GeneID" id="85458785"/>
<name>A0AAJ0EVU3_9PEZI</name>
<accession>A0AAJ0EVU3</accession>
<feature type="compositionally biased region" description="Polar residues" evidence="1">
    <location>
        <begin position="43"/>
        <end position="52"/>
    </location>
</feature>
<gene>
    <name evidence="2" type="ORF">BDP55DRAFT_654416</name>
</gene>
<keyword evidence="3" id="KW-1185">Reference proteome</keyword>
<dbReference type="RefSeq" id="XP_060432849.1">
    <property type="nucleotide sequence ID" value="XM_060574259.1"/>
</dbReference>
<dbReference type="AlphaFoldDB" id="A0AAJ0EVU3"/>
<evidence type="ECO:0000313" key="3">
    <source>
        <dbReference type="Proteomes" id="UP001224890"/>
    </source>
</evidence>
<comment type="caution">
    <text evidence="2">The sequence shown here is derived from an EMBL/GenBank/DDBJ whole genome shotgun (WGS) entry which is preliminary data.</text>
</comment>
<dbReference type="Proteomes" id="UP001224890">
    <property type="component" value="Unassembled WGS sequence"/>
</dbReference>
<feature type="compositionally biased region" description="Low complexity" evidence="1">
    <location>
        <begin position="32"/>
        <end position="42"/>
    </location>
</feature>
<evidence type="ECO:0000256" key="1">
    <source>
        <dbReference type="SAM" id="MobiDB-lite"/>
    </source>
</evidence>